<dbReference type="RefSeq" id="XP_013179640.1">
    <property type="nucleotide sequence ID" value="XM_013324186.1"/>
</dbReference>
<reference evidence="2" key="1">
    <citation type="submission" date="2025-08" db="UniProtKB">
        <authorList>
            <consortium name="RefSeq"/>
        </authorList>
    </citation>
    <scope>IDENTIFICATION</scope>
</reference>
<feature type="compositionally biased region" description="Low complexity" evidence="1">
    <location>
        <begin position="166"/>
        <end position="187"/>
    </location>
</feature>
<feature type="compositionally biased region" description="Basic and acidic residues" evidence="1">
    <location>
        <begin position="290"/>
        <end position="300"/>
    </location>
</feature>
<gene>
    <name evidence="2" type="primary">LOC106126488</name>
</gene>
<feature type="compositionally biased region" description="Basic residues" evidence="1">
    <location>
        <begin position="256"/>
        <end position="265"/>
    </location>
</feature>
<proteinExistence type="predicted"/>
<dbReference type="Proteomes" id="UP000694872">
    <property type="component" value="Unplaced"/>
</dbReference>
<evidence type="ECO:0000313" key="2">
    <source>
        <dbReference type="RefSeq" id="XP_013179640.1"/>
    </source>
</evidence>
<evidence type="ECO:0000256" key="1">
    <source>
        <dbReference type="SAM" id="MobiDB-lite"/>
    </source>
</evidence>
<feature type="region of interest" description="Disordered" evidence="1">
    <location>
        <begin position="252"/>
        <end position="309"/>
    </location>
</feature>
<organism evidence="2">
    <name type="scientific">Papilio xuthus</name>
    <name type="common">Asian swallowtail butterfly</name>
    <dbReference type="NCBI Taxonomy" id="66420"/>
    <lineage>
        <taxon>Eukaryota</taxon>
        <taxon>Metazoa</taxon>
        <taxon>Ecdysozoa</taxon>
        <taxon>Arthropoda</taxon>
        <taxon>Hexapoda</taxon>
        <taxon>Insecta</taxon>
        <taxon>Pterygota</taxon>
        <taxon>Neoptera</taxon>
        <taxon>Endopterygota</taxon>
        <taxon>Lepidoptera</taxon>
        <taxon>Glossata</taxon>
        <taxon>Ditrysia</taxon>
        <taxon>Papilionoidea</taxon>
        <taxon>Papilionidae</taxon>
        <taxon>Papilioninae</taxon>
        <taxon>Papilio</taxon>
    </lineage>
</organism>
<feature type="region of interest" description="Disordered" evidence="1">
    <location>
        <begin position="146"/>
        <end position="187"/>
    </location>
</feature>
<protein>
    <submittedName>
        <fullName evidence="2">Uncharacterized protein LOC106126488 isoform X1</fullName>
    </submittedName>
</protein>
<accession>A0AAJ6ZUW2</accession>
<dbReference type="KEGG" id="pxu:106126488"/>
<name>A0AAJ6ZUW2_PAPXU</name>
<sequence>MLAFMVKSMQGPKKVFLCRPVQANSTLRFSPYQKFTVLGNNNIYKIRKQYKNLTLVEIQAAYSLFVMANPTQNLPATMPLKPVKSLRPEQPGDLAMDLENIVSSTMDNSECAGTIDDPITGYNLLLSPDDSEAVLTLIMMAQNSQRSAISTAQPPEPNSYEAPTQDDASSHPSSDTSASIPSWPSSWSLGNREQAIYIDDTSSSEGTSSEKPARFDCDQCVDEVDDAVAGPSGSQSMDTREAVAMPSLILYDLSKPKQRRRRKTKKVETSSDSSSSDENVFLARIQAKKRTLETPQKEKTSASPKRKKM</sequence>
<dbReference type="GeneID" id="106126488"/>
<dbReference type="AlphaFoldDB" id="A0AAJ6ZUW2"/>